<protein>
    <submittedName>
        <fullName evidence="1">Uncharacterized protein</fullName>
    </submittedName>
</protein>
<gene>
    <name evidence="1" type="ORF">Tci_911274</name>
</gene>
<reference evidence="1" key="1">
    <citation type="journal article" date="2019" name="Sci. Rep.">
        <title>Draft genome of Tanacetum cinerariifolium, the natural source of mosquito coil.</title>
        <authorList>
            <person name="Yamashiro T."/>
            <person name="Shiraishi A."/>
            <person name="Satake H."/>
            <person name="Nakayama K."/>
        </authorList>
    </citation>
    <scope>NUCLEOTIDE SEQUENCE</scope>
</reference>
<organism evidence="1">
    <name type="scientific">Tanacetum cinerariifolium</name>
    <name type="common">Dalmatian daisy</name>
    <name type="synonym">Chrysanthemum cinerariifolium</name>
    <dbReference type="NCBI Taxonomy" id="118510"/>
    <lineage>
        <taxon>Eukaryota</taxon>
        <taxon>Viridiplantae</taxon>
        <taxon>Streptophyta</taxon>
        <taxon>Embryophyta</taxon>
        <taxon>Tracheophyta</taxon>
        <taxon>Spermatophyta</taxon>
        <taxon>Magnoliopsida</taxon>
        <taxon>eudicotyledons</taxon>
        <taxon>Gunneridae</taxon>
        <taxon>Pentapetalae</taxon>
        <taxon>asterids</taxon>
        <taxon>campanulids</taxon>
        <taxon>Asterales</taxon>
        <taxon>Asteraceae</taxon>
        <taxon>Asteroideae</taxon>
        <taxon>Anthemideae</taxon>
        <taxon>Anthemidinae</taxon>
        <taxon>Tanacetum</taxon>
    </lineage>
</organism>
<evidence type="ECO:0000313" key="1">
    <source>
        <dbReference type="EMBL" id="GFD39305.1"/>
    </source>
</evidence>
<comment type="caution">
    <text evidence="1">The sequence shown here is derived from an EMBL/GenBank/DDBJ whole genome shotgun (WGS) entry which is preliminary data.</text>
</comment>
<dbReference type="AlphaFoldDB" id="A0A699VUR0"/>
<sequence>GGGTLMVYSARSGSVKVSSTRSSTSELMDVEGVGTVGPSVTSPLRVVMALSSPLGLATVLLGRDPDPKVEAVFVCKRLAIMFLISLVWLIKEV</sequence>
<proteinExistence type="predicted"/>
<name>A0A699VUR0_TANCI</name>
<feature type="non-terminal residue" evidence="1">
    <location>
        <position position="1"/>
    </location>
</feature>
<accession>A0A699VUR0</accession>
<dbReference type="EMBL" id="BKCJ011514388">
    <property type="protein sequence ID" value="GFD39305.1"/>
    <property type="molecule type" value="Genomic_DNA"/>
</dbReference>